<dbReference type="OrthoDB" id="125004at2759"/>
<dbReference type="HOGENOM" id="CLU_1505082_0_0_1"/>
<evidence type="ECO:0000256" key="10">
    <source>
        <dbReference type="PROSITE-ProRule" id="PRU00125"/>
    </source>
</evidence>
<organism evidence="16 17">
    <name type="scientific">Helobdella robusta</name>
    <name type="common">Californian leech</name>
    <dbReference type="NCBI Taxonomy" id="6412"/>
    <lineage>
        <taxon>Eukaryota</taxon>
        <taxon>Metazoa</taxon>
        <taxon>Spiralia</taxon>
        <taxon>Lophotrochozoa</taxon>
        <taxon>Annelida</taxon>
        <taxon>Clitellata</taxon>
        <taxon>Hirudinea</taxon>
        <taxon>Rhynchobdellida</taxon>
        <taxon>Glossiphoniidae</taxon>
        <taxon>Helobdella</taxon>
    </lineage>
</organism>
<dbReference type="EnsemblMetazoa" id="HelroT106340">
    <property type="protein sequence ID" value="HelroP106340"/>
    <property type="gene ID" value="HelroG106340"/>
</dbReference>
<dbReference type="InParanoid" id="T1EE22"/>
<dbReference type="FunFam" id="2.10.110.10:FF:000189">
    <property type="entry name" value="Uncharacterized protein"/>
    <property type="match status" value="1"/>
</dbReference>
<dbReference type="PROSITE" id="PS50023">
    <property type="entry name" value="LIM_DOMAIN_2"/>
    <property type="match status" value="1"/>
</dbReference>
<evidence type="ECO:0000259" key="13">
    <source>
        <dbReference type="PROSITE" id="PS50023"/>
    </source>
</evidence>
<dbReference type="RefSeq" id="XP_009019255.1">
    <property type="nucleotide sequence ID" value="XM_009021007.1"/>
</dbReference>
<evidence type="ECO:0000256" key="7">
    <source>
        <dbReference type="ARBA" id="ARBA00023155"/>
    </source>
</evidence>
<evidence type="ECO:0008006" key="18">
    <source>
        <dbReference type="Google" id="ProtNLM"/>
    </source>
</evidence>
<dbReference type="GO" id="GO:0007409">
    <property type="term" value="P:axonogenesis"/>
    <property type="evidence" value="ECO:0000318"/>
    <property type="project" value="GO_Central"/>
</dbReference>
<dbReference type="GO" id="GO:0046872">
    <property type="term" value="F:metal ion binding"/>
    <property type="evidence" value="ECO:0007669"/>
    <property type="project" value="UniProtKB-KW"/>
</dbReference>
<feature type="domain" description="Homeobox" evidence="14">
    <location>
        <begin position="115"/>
        <end position="175"/>
    </location>
</feature>
<evidence type="ECO:0000256" key="4">
    <source>
        <dbReference type="ARBA" id="ARBA00022833"/>
    </source>
</evidence>
<keyword evidence="8 9" id="KW-0539">Nucleus</keyword>
<dbReference type="InterPro" id="IPR009057">
    <property type="entry name" value="Homeodomain-like_sf"/>
</dbReference>
<accession>T1EE22</accession>
<evidence type="ECO:0000256" key="6">
    <source>
        <dbReference type="ARBA" id="ARBA00023125"/>
    </source>
</evidence>
<proteinExistence type="predicted"/>
<dbReference type="SUPFAM" id="SSF57716">
    <property type="entry name" value="Glucocorticoid receptor-like (DNA-binding domain)"/>
    <property type="match status" value="1"/>
</dbReference>
<dbReference type="GO" id="GO:0048665">
    <property type="term" value="P:neuron fate specification"/>
    <property type="evidence" value="ECO:0000318"/>
    <property type="project" value="GO_Central"/>
</dbReference>
<dbReference type="EMBL" id="AMQM01000736">
    <property type="status" value="NOT_ANNOTATED_CDS"/>
    <property type="molecule type" value="Genomic_DNA"/>
</dbReference>
<dbReference type="PANTHER" id="PTHR24204">
    <property type="entry name" value="INSULIN GENE ENHANCER PROTEIN"/>
    <property type="match status" value="1"/>
</dbReference>
<dbReference type="CTD" id="20194824"/>
<keyword evidence="7 9" id="KW-0371">Homeobox</keyword>
<keyword evidence="4 10" id="KW-0862">Zinc</keyword>
<dbReference type="InterPro" id="IPR001781">
    <property type="entry name" value="Znf_LIM"/>
</dbReference>
<feature type="region of interest" description="Disordered" evidence="12">
    <location>
        <begin position="84"/>
        <end position="123"/>
    </location>
</feature>
<evidence type="ECO:0000313" key="17">
    <source>
        <dbReference type="Proteomes" id="UP000015101"/>
    </source>
</evidence>
<evidence type="ECO:0000313" key="15">
    <source>
        <dbReference type="EMBL" id="ESO01847.1"/>
    </source>
</evidence>
<dbReference type="AlphaFoldDB" id="T1EE22"/>
<reference evidence="17" key="1">
    <citation type="submission" date="2012-12" db="EMBL/GenBank/DDBJ databases">
        <authorList>
            <person name="Hellsten U."/>
            <person name="Grimwood J."/>
            <person name="Chapman J.A."/>
            <person name="Shapiro H."/>
            <person name="Aerts A."/>
            <person name="Otillar R.P."/>
            <person name="Terry A.Y."/>
            <person name="Boore J.L."/>
            <person name="Simakov O."/>
            <person name="Marletaz F."/>
            <person name="Cho S.-J."/>
            <person name="Edsinger-Gonzales E."/>
            <person name="Havlak P."/>
            <person name="Kuo D.-H."/>
            <person name="Larsson T."/>
            <person name="Lv J."/>
            <person name="Arendt D."/>
            <person name="Savage R."/>
            <person name="Osoegawa K."/>
            <person name="de Jong P."/>
            <person name="Lindberg D.R."/>
            <person name="Seaver E.C."/>
            <person name="Weisblat D.A."/>
            <person name="Putnam N.H."/>
            <person name="Grigoriev I.V."/>
            <person name="Rokhsar D.S."/>
        </authorList>
    </citation>
    <scope>NUCLEOTIDE SEQUENCE</scope>
</reference>
<dbReference type="Gene3D" id="1.10.10.60">
    <property type="entry name" value="Homeodomain-like"/>
    <property type="match status" value="1"/>
</dbReference>
<dbReference type="FunFam" id="1.10.10.60:FF:000041">
    <property type="entry name" value="insulin gene enhancer protein ISL-1"/>
    <property type="match status" value="1"/>
</dbReference>
<dbReference type="Pfam" id="PF00412">
    <property type="entry name" value="LIM"/>
    <property type="match status" value="1"/>
</dbReference>
<evidence type="ECO:0000313" key="16">
    <source>
        <dbReference type="EnsemblMetazoa" id="HelroP106340"/>
    </source>
</evidence>
<dbReference type="GO" id="GO:0003677">
    <property type="term" value="F:DNA binding"/>
    <property type="evidence" value="ECO:0007669"/>
    <property type="project" value="UniProtKB-UniRule"/>
</dbReference>
<evidence type="ECO:0000256" key="2">
    <source>
        <dbReference type="ARBA" id="ARBA00022723"/>
    </source>
</evidence>
<dbReference type="Gene3D" id="2.10.110.10">
    <property type="entry name" value="Cysteine Rich Protein"/>
    <property type="match status" value="1"/>
</dbReference>
<dbReference type="eggNOG" id="KOG0490">
    <property type="taxonomic scope" value="Eukaryota"/>
</dbReference>
<evidence type="ECO:0000256" key="1">
    <source>
        <dbReference type="ARBA" id="ARBA00004123"/>
    </source>
</evidence>
<dbReference type="SMART" id="SM00132">
    <property type="entry name" value="LIM"/>
    <property type="match status" value="1"/>
</dbReference>
<reference evidence="16" key="3">
    <citation type="submission" date="2015-06" db="UniProtKB">
        <authorList>
            <consortium name="EnsemblMetazoa"/>
        </authorList>
    </citation>
    <scope>IDENTIFICATION</scope>
</reference>
<dbReference type="STRING" id="6412.T1EE22"/>
<dbReference type="PANTHER" id="PTHR24204:SF8">
    <property type="entry name" value="TAILUP, ISOFORM A"/>
    <property type="match status" value="1"/>
</dbReference>
<dbReference type="InterPro" id="IPR017970">
    <property type="entry name" value="Homeobox_CS"/>
</dbReference>
<keyword evidence="5 10" id="KW-0440">LIM domain</keyword>
<feature type="compositionally biased region" description="Low complexity" evidence="12">
    <location>
        <begin position="98"/>
        <end position="114"/>
    </location>
</feature>
<keyword evidence="6 9" id="KW-0238">DNA-binding</keyword>
<keyword evidence="2 10" id="KW-0479">Metal-binding</keyword>
<dbReference type="GeneID" id="20194824"/>
<dbReference type="EMBL" id="KB096742">
    <property type="protein sequence ID" value="ESO01847.1"/>
    <property type="molecule type" value="Genomic_DNA"/>
</dbReference>
<dbReference type="Pfam" id="PF00046">
    <property type="entry name" value="Homeodomain"/>
    <property type="match status" value="1"/>
</dbReference>
<evidence type="ECO:0000256" key="8">
    <source>
        <dbReference type="ARBA" id="ARBA00023242"/>
    </source>
</evidence>
<dbReference type="InterPro" id="IPR001356">
    <property type="entry name" value="HD"/>
</dbReference>
<evidence type="ECO:0000256" key="11">
    <source>
        <dbReference type="RuleBase" id="RU000682"/>
    </source>
</evidence>
<evidence type="ECO:0000256" key="9">
    <source>
        <dbReference type="PROSITE-ProRule" id="PRU00108"/>
    </source>
</evidence>
<dbReference type="Proteomes" id="UP000015101">
    <property type="component" value="Unassembled WGS sequence"/>
</dbReference>
<dbReference type="CDD" id="cd00086">
    <property type="entry name" value="homeodomain"/>
    <property type="match status" value="1"/>
</dbReference>
<dbReference type="KEGG" id="hro:HELRODRAFT_106340"/>
<evidence type="ECO:0000256" key="5">
    <source>
        <dbReference type="ARBA" id="ARBA00023038"/>
    </source>
</evidence>
<sequence>MESNNCPIMNEGVQIESRCYACGQIIEDHFLMNVFPGVKFHERCLKCVECGKLLDERNVCYCMKAQIYCAHDFNRLFGGRGGNFNENLPGEPHQPQETHSSPSSAPSTSPAAPATRPPRHRTPMTEAQLQALKTSYMSNPRPDARERERLSSVLGLKARVIRVWFQNRRCKEKKENLKN</sequence>
<keyword evidence="3" id="KW-0677">Repeat</keyword>
<dbReference type="PROSITE" id="PS00478">
    <property type="entry name" value="LIM_DOMAIN_1"/>
    <property type="match status" value="1"/>
</dbReference>
<name>T1EE22_HELRO</name>
<reference evidence="15 17" key="2">
    <citation type="journal article" date="2013" name="Nature">
        <title>Insights into bilaterian evolution from three spiralian genomes.</title>
        <authorList>
            <person name="Simakov O."/>
            <person name="Marletaz F."/>
            <person name="Cho S.J."/>
            <person name="Edsinger-Gonzales E."/>
            <person name="Havlak P."/>
            <person name="Hellsten U."/>
            <person name="Kuo D.H."/>
            <person name="Larsson T."/>
            <person name="Lv J."/>
            <person name="Arendt D."/>
            <person name="Savage R."/>
            <person name="Osoegawa K."/>
            <person name="de Jong P."/>
            <person name="Grimwood J."/>
            <person name="Chapman J.A."/>
            <person name="Shapiro H."/>
            <person name="Aerts A."/>
            <person name="Otillar R.P."/>
            <person name="Terry A.Y."/>
            <person name="Boore J.L."/>
            <person name="Grigoriev I.V."/>
            <person name="Lindberg D.R."/>
            <person name="Seaver E.C."/>
            <person name="Weisblat D.A."/>
            <person name="Putnam N.H."/>
            <person name="Rokhsar D.S."/>
        </authorList>
    </citation>
    <scope>NUCLEOTIDE SEQUENCE</scope>
</reference>
<evidence type="ECO:0000256" key="12">
    <source>
        <dbReference type="SAM" id="MobiDB-lite"/>
    </source>
</evidence>
<feature type="DNA-binding region" description="Homeobox" evidence="9">
    <location>
        <begin position="117"/>
        <end position="176"/>
    </location>
</feature>
<dbReference type="InterPro" id="IPR047169">
    <property type="entry name" value="ISL1/2-like"/>
</dbReference>
<keyword evidence="17" id="KW-1185">Reference proteome</keyword>
<feature type="domain" description="LIM zinc-binding" evidence="13">
    <location>
        <begin position="17"/>
        <end position="79"/>
    </location>
</feature>
<dbReference type="GO" id="GO:0005634">
    <property type="term" value="C:nucleus"/>
    <property type="evidence" value="ECO:0007669"/>
    <property type="project" value="UniProtKB-SubCell"/>
</dbReference>
<evidence type="ECO:0000259" key="14">
    <source>
        <dbReference type="PROSITE" id="PS50071"/>
    </source>
</evidence>
<dbReference type="GO" id="GO:0000981">
    <property type="term" value="F:DNA-binding transcription factor activity, RNA polymerase II-specific"/>
    <property type="evidence" value="ECO:0007669"/>
    <property type="project" value="InterPro"/>
</dbReference>
<protein>
    <recommendedName>
        <fullName evidence="18">Homeobox domain-containing protein</fullName>
    </recommendedName>
</protein>
<dbReference type="PROSITE" id="PS50071">
    <property type="entry name" value="HOMEOBOX_2"/>
    <property type="match status" value="1"/>
</dbReference>
<dbReference type="PROSITE" id="PS00027">
    <property type="entry name" value="HOMEOBOX_1"/>
    <property type="match status" value="1"/>
</dbReference>
<dbReference type="SMART" id="SM00389">
    <property type="entry name" value="HOX"/>
    <property type="match status" value="1"/>
</dbReference>
<gene>
    <name evidence="16" type="primary">20194824</name>
    <name evidence="15" type="ORF">HELRODRAFT_106340</name>
</gene>
<evidence type="ECO:0000256" key="3">
    <source>
        <dbReference type="ARBA" id="ARBA00022737"/>
    </source>
</evidence>
<dbReference type="SUPFAM" id="SSF46689">
    <property type="entry name" value="Homeodomain-like"/>
    <property type="match status" value="1"/>
</dbReference>
<dbReference type="GO" id="GO:0045944">
    <property type="term" value="P:positive regulation of transcription by RNA polymerase II"/>
    <property type="evidence" value="ECO:0000318"/>
    <property type="project" value="GO_Central"/>
</dbReference>
<comment type="subcellular location">
    <subcellularLocation>
        <location evidence="1 9 11">Nucleus</location>
    </subcellularLocation>
</comment>